<proteinExistence type="predicted"/>
<dbReference type="EMBL" id="LUKE01000003">
    <property type="protein sequence ID" value="KYG63918.1"/>
    <property type="molecule type" value="Genomic_DNA"/>
</dbReference>
<comment type="caution">
    <text evidence="2">The sequence shown here is derived from an EMBL/GenBank/DDBJ whole genome shotgun (WGS) entry which is preliminary data.</text>
</comment>
<feature type="chain" id="PRO_5007573079" evidence="1">
    <location>
        <begin position="22"/>
        <end position="120"/>
    </location>
</feature>
<dbReference type="Proteomes" id="UP000075320">
    <property type="component" value="Unassembled WGS sequence"/>
</dbReference>
<protein>
    <submittedName>
        <fullName evidence="2">Uncharacterized protein</fullName>
    </submittedName>
</protein>
<keyword evidence="3" id="KW-1185">Reference proteome</keyword>
<accession>A0A150WJH5</accession>
<evidence type="ECO:0000313" key="2">
    <source>
        <dbReference type="EMBL" id="KYG63918.1"/>
    </source>
</evidence>
<evidence type="ECO:0000313" key="3">
    <source>
        <dbReference type="Proteomes" id="UP000075320"/>
    </source>
</evidence>
<dbReference type="AlphaFoldDB" id="A0A150WJH5"/>
<gene>
    <name evidence="2" type="ORF">AZI86_13975</name>
</gene>
<feature type="signal peptide" evidence="1">
    <location>
        <begin position="1"/>
        <end position="21"/>
    </location>
</feature>
<evidence type="ECO:0000256" key="1">
    <source>
        <dbReference type="SAM" id="SignalP"/>
    </source>
</evidence>
<keyword evidence="1" id="KW-0732">Signal</keyword>
<name>A0A150WJH5_BDEBC</name>
<sequence>MKKFVLTALTFILAASSTALAVEILEGKTGSNGKCSIRMELDQDLISFAGDGVAYGFLVDAKSFSESVKKGQRLITVTGSDGPVSARLTLNFSDKGVLESANYSQRTFVLSKRIKCTELE</sequence>
<dbReference type="RefSeq" id="WP_061835812.1">
    <property type="nucleotide sequence ID" value="NZ_LUKE01000003.1"/>
</dbReference>
<reference evidence="2 3" key="1">
    <citation type="submission" date="2016-03" db="EMBL/GenBank/DDBJ databases">
        <authorList>
            <person name="Ploux O."/>
        </authorList>
    </citation>
    <scope>NUCLEOTIDE SEQUENCE [LARGE SCALE GENOMIC DNA]</scope>
    <source>
        <strain evidence="2 3">R0</strain>
    </source>
</reference>
<organism evidence="2 3">
    <name type="scientific">Bdellovibrio bacteriovorus</name>
    <dbReference type="NCBI Taxonomy" id="959"/>
    <lineage>
        <taxon>Bacteria</taxon>
        <taxon>Pseudomonadati</taxon>
        <taxon>Bdellovibrionota</taxon>
        <taxon>Bdellovibrionia</taxon>
        <taxon>Bdellovibrionales</taxon>
        <taxon>Pseudobdellovibrionaceae</taxon>
        <taxon>Bdellovibrio</taxon>
    </lineage>
</organism>